<dbReference type="NCBIfam" id="TIGR00172">
    <property type="entry name" value="maf"/>
    <property type="match status" value="1"/>
</dbReference>
<dbReference type="InterPro" id="IPR029001">
    <property type="entry name" value="ITPase-like_fam"/>
</dbReference>
<dbReference type="Proteomes" id="UP000187266">
    <property type="component" value="Chromosome"/>
</dbReference>
<dbReference type="PANTHER" id="PTHR43213">
    <property type="entry name" value="BIFUNCTIONAL DTTP/UTP PYROPHOSPHATASE/METHYLTRANSFERASE PROTEIN-RELATED"/>
    <property type="match status" value="1"/>
</dbReference>
<dbReference type="AlphaFoldDB" id="A0A1U7DIL4"/>
<accession>A0A2M9DB92</accession>
<gene>
    <name evidence="5" type="ORF">BV394_08940</name>
</gene>
<dbReference type="STRING" id="1267768.BV394_08940"/>
<comment type="subcellular location">
    <subcellularLocation>
        <location evidence="4">Cytoplasm</location>
    </subcellularLocation>
</comment>
<evidence type="ECO:0000256" key="2">
    <source>
        <dbReference type="ARBA" id="ARBA00022801"/>
    </source>
</evidence>
<proteinExistence type="inferred from homology"/>
<dbReference type="RefSeq" id="WP_076979847.1">
    <property type="nucleotide sequence ID" value="NZ_CP019124.1"/>
</dbReference>
<evidence type="ECO:0000256" key="3">
    <source>
        <dbReference type="ARBA" id="ARBA00023080"/>
    </source>
</evidence>
<keyword evidence="6" id="KW-1185">Reference proteome</keyword>
<comment type="similarity">
    <text evidence="4">Belongs to the Maf family.</text>
</comment>
<dbReference type="OrthoDB" id="9813962at2"/>
<dbReference type="Gene3D" id="3.90.950.10">
    <property type="match status" value="1"/>
</dbReference>
<comment type="function">
    <text evidence="4">Nucleoside triphosphate pyrophosphatase. May have a dual role in cell division arrest and in preventing the incorporation of modified nucleotides into cellular nucleic acids.</text>
</comment>
<comment type="cofactor">
    <cofactor evidence="1 4">
        <name>a divalent metal cation</name>
        <dbReference type="ChEBI" id="CHEBI:60240"/>
    </cofactor>
</comment>
<dbReference type="SUPFAM" id="SSF52972">
    <property type="entry name" value="ITPase-like"/>
    <property type="match status" value="1"/>
</dbReference>
<dbReference type="PIRSF" id="PIRSF006305">
    <property type="entry name" value="Maf"/>
    <property type="match status" value="1"/>
</dbReference>
<evidence type="ECO:0000313" key="6">
    <source>
        <dbReference type="Proteomes" id="UP000187266"/>
    </source>
</evidence>
<dbReference type="HAMAP" id="MF_00528">
    <property type="entry name" value="Maf"/>
    <property type="match status" value="1"/>
</dbReference>
<protein>
    <recommendedName>
        <fullName evidence="4">Nucleoside triphosphate pyrophosphatase</fullName>
        <ecNumber evidence="4">3.6.1.9</ecNumber>
    </recommendedName>
    <alternativeName>
        <fullName evidence="4">Nucleotide pyrophosphatase</fullName>
        <shortName evidence="4">Nucleotide PPase</shortName>
    </alternativeName>
</protein>
<comment type="catalytic activity">
    <reaction evidence="4">
        <text>a ribonucleoside 5'-triphosphate + H2O = a ribonucleoside 5'-phosphate + diphosphate + H(+)</text>
        <dbReference type="Rhea" id="RHEA:23996"/>
        <dbReference type="ChEBI" id="CHEBI:15377"/>
        <dbReference type="ChEBI" id="CHEBI:15378"/>
        <dbReference type="ChEBI" id="CHEBI:33019"/>
        <dbReference type="ChEBI" id="CHEBI:58043"/>
        <dbReference type="ChEBI" id="CHEBI:61557"/>
        <dbReference type="EC" id="3.6.1.9"/>
    </reaction>
</comment>
<evidence type="ECO:0000313" key="5">
    <source>
        <dbReference type="EMBL" id="APX89826.1"/>
    </source>
</evidence>
<evidence type="ECO:0000256" key="1">
    <source>
        <dbReference type="ARBA" id="ARBA00001968"/>
    </source>
</evidence>
<dbReference type="Pfam" id="PF02545">
    <property type="entry name" value="Maf"/>
    <property type="match status" value="1"/>
</dbReference>
<accession>A0A1U7DIL4</accession>
<dbReference type="GO" id="GO:0047429">
    <property type="term" value="F:nucleoside triphosphate diphosphatase activity"/>
    <property type="evidence" value="ECO:0007669"/>
    <property type="project" value="UniProtKB-EC"/>
</dbReference>
<feature type="active site" description="Proton acceptor" evidence="4">
    <location>
        <position position="76"/>
    </location>
</feature>
<organism evidence="5 6">
    <name type="scientific">Brevirhabdus pacifica</name>
    <dbReference type="NCBI Taxonomy" id="1267768"/>
    <lineage>
        <taxon>Bacteria</taxon>
        <taxon>Pseudomonadati</taxon>
        <taxon>Pseudomonadota</taxon>
        <taxon>Alphaproteobacteria</taxon>
        <taxon>Rhodobacterales</taxon>
        <taxon>Paracoccaceae</taxon>
        <taxon>Brevirhabdus</taxon>
    </lineage>
</organism>
<dbReference type="EC" id="3.6.1.9" evidence="4"/>
<comment type="catalytic activity">
    <reaction evidence="4">
        <text>a 2'-deoxyribonucleoside 5'-triphosphate + H2O = a 2'-deoxyribonucleoside 5'-phosphate + diphosphate + H(+)</text>
        <dbReference type="Rhea" id="RHEA:44644"/>
        <dbReference type="ChEBI" id="CHEBI:15377"/>
        <dbReference type="ChEBI" id="CHEBI:15378"/>
        <dbReference type="ChEBI" id="CHEBI:33019"/>
        <dbReference type="ChEBI" id="CHEBI:61560"/>
        <dbReference type="ChEBI" id="CHEBI:65317"/>
        <dbReference type="EC" id="3.6.1.9"/>
    </reaction>
</comment>
<keyword evidence="3 4" id="KW-0546">Nucleotide metabolism</keyword>
<comment type="caution">
    <text evidence="4">Lacks conserved residue(s) required for the propagation of feature annotation.</text>
</comment>
<dbReference type="GO" id="GO:0005737">
    <property type="term" value="C:cytoplasm"/>
    <property type="evidence" value="ECO:0007669"/>
    <property type="project" value="UniProtKB-SubCell"/>
</dbReference>
<dbReference type="GO" id="GO:0009117">
    <property type="term" value="P:nucleotide metabolic process"/>
    <property type="evidence" value="ECO:0007669"/>
    <property type="project" value="UniProtKB-KW"/>
</dbReference>
<dbReference type="EMBL" id="CP019124">
    <property type="protein sequence ID" value="APX89826.1"/>
    <property type="molecule type" value="Genomic_DNA"/>
</dbReference>
<sequence length="199" mass="21756">MAAQIILASTSAIRRQLLENAGVSFTALPPRVDEQAIKQALADEGATPRDVADTLAEYKARKVSDKNPGALVIGADQVLEIGGEILDKPRDAEEARAQLLRLRGRPHRLLSAAVIYRDGEPLWRTVGIVRLTMRDFSDEFLSDYMGRNGAGLTSSVGGYKLEEEGVRLFSRVEGDYFSVLGLPLVEILNYLTLQGEIDG</sequence>
<reference evidence="5 6" key="1">
    <citation type="submission" date="2017-01" db="EMBL/GenBank/DDBJ databases">
        <title>Genomic analysis of Xuhuaishuia manganoxidans DY6-4.</title>
        <authorList>
            <person name="Wang X."/>
        </authorList>
    </citation>
    <scope>NUCLEOTIDE SEQUENCE [LARGE SCALE GENOMIC DNA]</scope>
    <source>
        <strain evidence="5 6">DY6-4</strain>
    </source>
</reference>
<keyword evidence="4" id="KW-0963">Cytoplasm</keyword>
<keyword evidence="2 4" id="KW-0378">Hydrolase</keyword>
<name>A0A1U7DIL4_9RHOB</name>
<dbReference type="CDD" id="cd00555">
    <property type="entry name" value="Maf"/>
    <property type="match status" value="1"/>
</dbReference>
<dbReference type="PANTHER" id="PTHR43213:SF5">
    <property type="entry name" value="BIFUNCTIONAL DTTP_UTP PYROPHOSPHATASE_METHYLTRANSFERASE PROTEIN-RELATED"/>
    <property type="match status" value="1"/>
</dbReference>
<dbReference type="InterPro" id="IPR003697">
    <property type="entry name" value="Maf-like"/>
</dbReference>
<evidence type="ECO:0000256" key="4">
    <source>
        <dbReference type="HAMAP-Rule" id="MF_00528"/>
    </source>
</evidence>